<evidence type="ECO:0000256" key="2">
    <source>
        <dbReference type="ARBA" id="ARBA00023136"/>
    </source>
</evidence>
<evidence type="ECO:0000313" key="7">
    <source>
        <dbReference type="Proteomes" id="UP000180166"/>
    </source>
</evidence>
<feature type="transmembrane region" description="Helical" evidence="3">
    <location>
        <begin position="7"/>
        <end position="33"/>
    </location>
</feature>
<accession>A0A0B8N472</accession>
<evidence type="ECO:0000313" key="5">
    <source>
        <dbReference type="EMBL" id="GAP26862.1"/>
    </source>
</evidence>
<dbReference type="OrthoDB" id="5196392at2"/>
<dbReference type="AlphaFoldDB" id="A0A0B8N472"/>
<evidence type="ECO:0000313" key="4">
    <source>
        <dbReference type="EMBL" id="APA95400.1"/>
    </source>
</evidence>
<dbReference type="PANTHER" id="PTHR37042">
    <property type="entry name" value="OUTER MEMBRANE PROTEIN RV1973"/>
    <property type="match status" value="1"/>
</dbReference>
<dbReference type="KEGG" id="nsr:NS506_01327"/>
<protein>
    <submittedName>
        <fullName evidence="5">Uncharacterized protein</fullName>
    </submittedName>
</protein>
<gene>
    <name evidence="4" type="ORF">NS506_01327</name>
    <name evidence="5" type="ORF">NSK11_contig00010-0113</name>
</gene>
<keyword evidence="6" id="KW-1185">Reference proteome</keyword>
<dbReference type="RefSeq" id="WP_033085667.1">
    <property type="nucleotide sequence ID" value="NZ_AP017900.1"/>
</dbReference>
<dbReference type="EMBL" id="CP017839">
    <property type="protein sequence ID" value="APA95400.1"/>
    <property type="molecule type" value="Genomic_DNA"/>
</dbReference>
<name>A0A0B8N472_9NOCA</name>
<dbReference type="PANTHER" id="PTHR37042:SF4">
    <property type="entry name" value="OUTER MEMBRANE PROTEIN RV1973"/>
    <property type="match status" value="1"/>
</dbReference>
<keyword evidence="2 3" id="KW-0472">Membrane</keyword>
<sequence>MSKRQRDLILMVCALVVFAAGLGIGGWIGYGYWQDSHVDQAREQSTVVATRTVEGMFGYNFRTIDTTMPKVCEDMTPKFRDDWLKVTNTVLAPAAKEKELVVQATATETGVIKADSEHVEVMVYLNQKGAGKDPSKGTYDASRLRVTLDKNGSRWLVSDVNPI</sequence>
<dbReference type="GeneID" id="93370784"/>
<evidence type="ECO:0000256" key="3">
    <source>
        <dbReference type="SAM" id="Phobius"/>
    </source>
</evidence>
<reference evidence="5 6" key="2">
    <citation type="journal article" date="2016" name="Genome Announc.">
        <title>Draft Genome Sequence of Erythromycin- and Oxytetracycline-Sensitive Nocardia seriolae Strain U-1 (NBRC 110359).</title>
        <authorList>
            <person name="Imajoh M."/>
            <person name="Sukeda M."/>
            <person name="Shimizu M."/>
            <person name="Yamane J."/>
            <person name="Ohnishi K."/>
            <person name="Oshima S."/>
        </authorList>
    </citation>
    <scope>NUCLEOTIDE SEQUENCE [LARGE SCALE GENOMIC DNA]</scope>
    <source>
        <strain evidence="5 6">U-1</strain>
    </source>
</reference>
<dbReference type="Proteomes" id="UP000180166">
    <property type="component" value="Chromosome"/>
</dbReference>
<comment type="subcellular location">
    <subcellularLocation>
        <location evidence="1">Membrane</location>
    </subcellularLocation>
</comment>
<dbReference type="GO" id="GO:0016020">
    <property type="term" value="C:membrane"/>
    <property type="evidence" value="ECO:0007669"/>
    <property type="project" value="UniProtKB-SubCell"/>
</dbReference>
<reference evidence="6" key="1">
    <citation type="submission" date="2015-07" db="EMBL/GenBank/DDBJ databases">
        <title>Nocardia seriolae U-1 whole genome shotgun sequence.</title>
        <authorList>
            <person name="Imajoh M."/>
            <person name="Fukumoto Y."/>
            <person name="Sukeda M."/>
            <person name="Yamane J."/>
            <person name="Yamasaki K."/>
            <person name="Shimizu M."/>
            <person name="Ohnishi K."/>
            <person name="Oshima S."/>
        </authorList>
    </citation>
    <scope>NUCLEOTIDE SEQUENCE [LARGE SCALE GENOMIC DNA]</scope>
    <source>
        <strain evidence="6">U-1</strain>
    </source>
</reference>
<reference evidence="4 7" key="3">
    <citation type="submission" date="2016-10" db="EMBL/GenBank/DDBJ databases">
        <title>Genome sequence of Nocardia seriolae strain EM150506, isolated from Anguila japonica.</title>
        <authorList>
            <person name="Han H.-J."/>
        </authorList>
    </citation>
    <scope>NUCLEOTIDE SEQUENCE [LARGE SCALE GENOMIC DNA]</scope>
    <source>
        <strain evidence="4 7">EM150506</strain>
    </source>
</reference>
<keyword evidence="3" id="KW-1133">Transmembrane helix</keyword>
<proteinExistence type="predicted"/>
<dbReference type="EMBL" id="BBYQ01000010">
    <property type="protein sequence ID" value="GAP26862.1"/>
    <property type="molecule type" value="Genomic_DNA"/>
</dbReference>
<organism evidence="5 6">
    <name type="scientific">Nocardia seriolae</name>
    <dbReference type="NCBI Taxonomy" id="37332"/>
    <lineage>
        <taxon>Bacteria</taxon>
        <taxon>Bacillati</taxon>
        <taxon>Actinomycetota</taxon>
        <taxon>Actinomycetes</taxon>
        <taxon>Mycobacteriales</taxon>
        <taxon>Nocardiaceae</taxon>
        <taxon>Nocardia</taxon>
    </lineage>
</organism>
<keyword evidence="3" id="KW-0812">Transmembrane</keyword>
<evidence type="ECO:0000256" key="1">
    <source>
        <dbReference type="ARBA" id="ARBA00004370"/>
    </source>
</evidence>
<dbReference type="Proteomes" id="UP000037179">
    <property type="component" value="Unassembled WGS sequence"/>
</dbReference>
<evidence type="ECO:0000313" key="6">
    <source>
        <dbReference type="Proteomes" id="UP000037179"/>
    </source>
</evidence>